<name>A0ABW5NI78_9SPHI</name>
<keyword evidence="2 4" id="KW-0547">Nucleotide-binding</keyword>
<accession>A0ABW5NI78</accession>
<keyword evidence="3 4" id="KW-0067">ATP-binding</keyword>
<dbReference type="NCBIfam" id="TIGR02727">
    <property type="entry name" value="MTHFS_bact"/>
    <property type="match status" value="1"/>
</dbReference>
<evidence type="ECO:0000256" key="4">
    <source>
        <dbReference type="RuleBase" id="RU361279"/>
    </source>
</evidence>
<keyword evidence="4" id="KW-0460">Magnesium</keyword>
<keyword evidence="6" id="KW-1185">Reference proteome</keyword>
<protein>
    <recommendedName>
        <fullName evidence="4">5-formyltetrahydrofolate cyclo-ligase</fullName>
        <ecNumber evidence="4">6.3.3.2</ecNumber>
    </recommendedName>
</protein>
<dbReference type="InterPro" id="IPR024185">
    <property type="entry name" value="FTHF_cligase-like_sf"/>
</dbReference>
<dbReference type="EMBL" id="JBHUMA010000004">
    <property type="protein sequence ID" value="MFD2598421.1"/>
    <property type="molecule type" value="Genomic_DNA"/>
</dbReference>
<dbReference type="RefSeq" id="WP_380868295.1">
    <property type="nucleotide sequence ID" value="NZ_JBHUMA010000004.1"/>
</dbReference>
<gene>
    <name evidence="5" type="ORF">ACFSQ3_05595</name>
</gene>
<dbReference type="Pfam" id="PF01812">
    <property type="entry name" value="5-FTHF_cyc-lig"/>
    <property type="match status" value="1"/>
</dbReference>
<dbReference type="Proteomes" id="UP001597393">
    <property type="component" value="Unassembled WGS sequence"/>
</dbReference>
<dbReference type="GO" id="GO:0030272">
    <property type="term" value="F:5-formyltetrahydrofolate cyclo-ligase activity"/>
    <property type="evidence" value="ECO:0007669"/>
    <property type="project" value="UniProtKB-EC"/>
</dbReference>
<comment type="catalytic activity">
    <reaction evidence="4">
        <text>(6S)-5-formyl-5,6,7,8-tetrahydrofolate + ATP = (6R)-5,10-methenyltetrahydrofolate + ADP + phosphate</text>
        <dbReference type="Rhea" id="RHEA:10488"/>
        <dbReference type="ChEBI" id="CHEBI:30616"/>
        <dbReference type="ChEBI" id="CHEBI:43474"/>
        <dbReference type="ChEBI" id="CHEBI:57455"/>
        <dbReference type="ChEBI" id="CHEBI:57457"/>
        <dbReference type="ChEBI" id="CHEBI:456216"/>
        <dbReference type="EC" id="6.3.3.2"/>
    </reaction>
</comment>
<reference evidence="6" key="1">
    <citation type="journal article" date="2019" name="Int. J. Syst. Evol. Microbiol.">
        <title>The Global Catalogue of Microorganisms (GCM) 10K type strain sequencing project: providing services to taxonomists for standard genome sequencing and annotation.</title>
        <authorList>
            <consortium name="The Broad Institute Genomics Platform"/>
            <consortium name="The Broad Institute Genome Sequencing Center for Infectious Disease"/>
            <person name="Wu L."/>
            <person name="Ma J."/>
        </authorList>
    </citation>
    <scope>NUCLEOTIDE SEQUENCE [LARGE SCALE GENOMIC DNA]</scope>
    <source>
        <strain evidence="6">KCTC 42248</strain>
    </source>
</reference>
<proteinExistence type="inferred from homology"/>
<sequence>MLSTKESLRAAFKRKRLAIPAEEKLALDQQILGFLKELVEELSECDYLHVFLPISKWNEFNSFPFVDWIRANYTSKKIVVSTSDISDGTLQHHVWNDEAIAENHWGIPELVLRANTESVNPKNVDLVFIPLLVCDSAGNRIGYGKGFYDRFLKECRSDVQKIGVSHFPPLTDVIPADDWDIPLDALVMPNGIFRFGN</sequence>
<evidence type="ECO:0000313" key="6">
    <source>
        <dbReference type="Proteomes" id="UP001597393"/>
    </source>
</evidence>
<evidence type="ECO:0000313" key="5">
    <source>
        <dbReference type="EMBL" id="MFD2598421.1"/>
    </source>
</evidence>
<keyword evidence="4" id="KW-0479">Metal-binding</keyword>
<dbReference type="EC" id="6.3.3.2" evidence="4"/>
<keyword evidence="5" id="KW-0436">Ligase</keyword>
<dbReference type="InterPro" id="IPR037171">
    <property type="entry name" value="NagB/RpiA_transferase-like"/>
</dbReference>
<organism evidence="5 6">
    <name type="scientific">Sphingobacterium corticis</name>
    <dbReference type="NCBI Taxonomy" id="1812823"/>
    <lineage>
        <taxon>Bacteria</taxon>
        <taxon>Pseudomonadati</taxon>
        <taxon>Bacteroidota</taxon>
        <taxon>Sphingobacteriia</taxon>
        <taxon>Sphingobacteriales</taxon>
        <taxon>Sphingobacteriaceae</taxon>
        <taxon>Sphingobacterium</taxon>
    </lineage>
</organism>
<dbReference type="InterPro" id="IPR002698">
    <property type="entry name" value="FTHF_cligase"/>
</dbReference>
<comment type="caution">
    <text evidence="5">The sequence shown here is derived from an EMBL/GenBank/DDBJ whole genome shotgun (WGS) entry which is preliminary data.</text>
</comment>
<comment type="similarity">
    <text evidence="1 4">Belongs to the 5-formyltetrahydrofolate cyclo-ligase family.</text>
</comment>
<dbReference type="PANTHER" id="PTHR23407:SF1">
    <property type="entry name" value="5-FORMYLTETRAHYDROFOLATE CYCLO-LIGASE"/>
    <property type="match status" value="1"/>
</dbReference>
<evidence type="ECO:0000256" key="2">
    <source>
        <dbReference type="ARBA" id="ARBA00022741"/>
    </source>
</evidence>
<dbReference type="PIRSF" id="PIRSF006806">
    <property type="entry name" value="FTHF_cligase"/>
    <property type="match status" value="1"/>
</dbReference>
<evidence type="ECO:0000256" key="3">
    <source>
        <dbReference type="ARBA" id="ARBA00022840"/>
    </source>
</evidence>
<comment type="cofactor">
    <cofactor evidence="4">
        <name>Mg(2+)</name>
        <dbReference type="ChEBI" id="CHEBI:18420"/>
    </cofactor>
</comment>
<dbReference type="PANTHER" id="PTHR23407">
    <property type="entry name" value="ATPASE INHIBITOR/5-FORMYLTETRAHYDROFOLATE CYCLO-LIGASE"/>
    <property type="match status" value="1"/>
</dbReference>
<dbReference type="SUPFAM" id="SSF100950">
    <property type="entry name" value="NagB/RpiA/CoA transferase-like"/>
    <property type="match status" value="1"/>
</dbReference>
<dbReference type="Gene3D" id="3.40.50.10420">
    <property type="entry name" value="NagB/RpiA/CoA transferase-like"/>
    <property type="match status" value="1"/>
</dbReference>
<evidence type="ECO:0000256" key="1">
    <source>
        <dbReference type="ARBA" id="ARBA00010638"/>
    </source>
</evidence>